<dbReference type="Proteomes" id="UP001064048">
    <property type="component" value="Chromosome 15"/>
</dbReference>
<dbReference type="EMBL" id="CM046115">
    <property type="protein sequence ID" value="KAI8440793.1"/>
    <property type="molecule type" value="Genomic_DNA"/>
</dbReference>
<name>A0ACC0KWA2_CHOFU</name>
<evidence type="ECO:0000313" key="1">
    <source>
        <dbReference type="EMBL" id="KAI8440793.1"/>
    </source>
</evidence>
<organism evidence="1 2">
    <name type="scientific">Choristoneura fumiferana</name>
    <name type="common">Spruce budworm moth</name>
    <name type="synonym">Archips fumiferana</name>
    <dbReference type="NCBI Taxonomy" id="7141"/>
    <lineage>
        <taxon>Eukaryota</taxon>
        <taxon>Metazoa</taxon>
        <taxon>Ecdysozoa</taxon>
        <taxon>Arthropoda</taxon>
        <taxon>Hexapoda</taxon>
        <taxon>Insecta</taxon>
        <taxon>Pterygota</taxon>
        <taxon>Neoptera</taxon>
        <taxon>Endopterygota</taxon>
        <taxon>Lepidoptera</taxon>
        <taxon>Glossata</taxon>
        <taxon>Ditrysia</taxon>
        <taxon>Tortricoidea</taxon>
        <taxon>Tortricidae</taxon>
        <taxon>Tortricinae</taxon>
        <taxon>Choristoneura</taxon>
    </lineage>
</organism>
<accession>A0ACC0KWA2</accession>
<protein>
    <submittedName>
        <fullName evidence="1">Uncharacterized protein</fullName>
    </submittedName>
</protein>
<reference evidence="1 2" key="1">
    <citation type="journal article" date="2022" name="Genome Biol. Evol.">
        <title>The Spruce Budworm Genome: Reconstructing the Evolutionary History of Antifreeze Proteins.</title>
        <authorList>
            <person name="Beliveau C."/>
            <person name="Gagne P."/>
            <person name="Picq S."/>
            <person name="Vernygora O."/>
            <person name="Keeling C.I."/>
            <person name="Pinkney K."/>
            <person name="Doucet D."/>
            <person name="Wen F."/>
            <person name="Johnston J.S."/>
            <person name="Maaroufi H."/>
            <person name="Boyle B."/>
            <person name="Laroche J."/>
            <person name="Dewar K."/>
            <person name="Juretic N."/>
            <person name="Blackburn G."/>
            <person name="Nisole A."/>
            <person name="Brunet B."/>
            <person name="Brandao M."/>
            <person name="Lumley L."/>
            <person name="Duan J."/>
            <person name="Quan G."/>
            <person name="Lucarotti C.J."/>
            <person name="Roe A.D."/>
            <person name="Sperling F.A.H."/>
            <person name="Levesque R.C."/>
            <person name="Cusson M."/>
        </authorList>
    </citation>
    <scope>NUCLEOTIDE SEQUENCE [LARGE SCALE GENOMIC DNA]</scope>
    <source>
        <strain evidence="1">Glfc:IPQL:Cfum</strain>
    </source>
</reference>
<comment type="caution">
    <text evidence="1">The sequence shown here is derived from an EMBL/GenBank/DDBJ whole genome shotgun (WGS) entry which is preliminary data.</text>
</comment>
<evidence type="ECO:0000313" key="2">
    <source>
        <dbReference type="Proteomes" id="UP001064048"/>
    </source>
</evidence>
<gene>
    <name evidence="1" type="ORF">MSG28_009118</name>
</gene>
<proteinExistence type="predicted"/>
<sequence>MQQVWRYLRVTSYAIAIRYFGAAMVVKNIGDKLYNFAVGFLQREAALWPAVVNSCGKQGRALRYLLARSRCLSTSQQERNNFLKSVKNRCKLECFGEGSGASVFVSIKNIGHAAVSEGLAGRAFPGVGSDHVQGQILYTRHKRPLLVQGQRQTLDIIRWQILYLDVHKLLLDCRSNQSLCARFIEVLPSDLGSQRRV</sequence>
<keyword evidence="2" id="KW-1185">Reference proteome</keyword>